<dbReference type="Proteomes" id="UP000193240">
    <property type="component" value="Unassembled WGS sequence"/>
</dbReference>
<dbReference type="PANTHER" id="PTHR38790:SF4">
    <property type="entry name" value="2EXR DOMAIN-CONTAINING PROTEIN"/>
    <property type="match status" value="1"/>
</dbReference>
<evidence type="ECO:0000259" key="2">
    <source>
        <dbReference type="Pfam" id="PF24864"/>
    </source>
</evidence>
<dbReference type="InParanoid" id="A0A1Y2M3W8"/>
<dbReference type="PANTHER" id="PTHR38790">
    <property type="entry name" value="2EXR DOMAIN-CONTAINING PROTEIN-RELATED"/>
    <property type="match status" value="1"/>
</dbReference>
<dbReference type="InterPro" id="IPR056632">
    <property type="entry name" value="DUF7730"/>
</dbReference>
<keyword evidence="4" id="KW-1185">Reference proteome</keyword>
<gene>
    <name evidence="3" type="ORF">B5807_04088</name>
</gene>
<proteinExistence type="predicted"/>
<evidence type="ECO:0000256" key="1">
    <source>
        <dbReference type="SAM" id="MobiDB-lite"/>
    </source>
</evidence>
<evidence type="ECO:0000313" key="4">
    <source>
        <dbReference type="Proteomes" id="UP000193240"/>
    </source>
</evidence>
<organism evidence="3 4">
    <name type="scientific">Epicoccum nigrum</name>
    <name type="common">Soil fungus</name>
    <name type="synonym">Epicoccum purpurascens</name>
    <dbReference type="NCBI Taxonomy" id="105696"/>
    <lineage>
        <taxon>Eukaryota</taxon>
        <taxon>Fungi</taxon>
        <taxon>Dikarya</taxon>
        <taxon>Ascomycota</taxon>
        <taxon>Pezizomycotina</taxon>
        <taxon>Dothideomycetes</taxon>
        <taxon>Pleosporomycetidae</taxon>
        <taxon>Pleosporales</taxon>
        <taxon>Pleosporineae</taxon>
        <taxon>Didymellaceae</taxon>
        <taxon>Epicoccum</taxon>
    </lineage>
</organism>
<dbReference type="EMBL" id="KZ107841">
    <property type="protein sequence ID" value="OSS50741.1"/>
    <property type="molecule type" value="Genomic_DNA"/>
</dbReference>
<name>A0A1Y2M3W8_EPING</name>
<dbReference type="Pfam" id="PF24864">
    <property type="entry name" value="DUF7730"/>
    <property type="match status" value="1"/>
</dbReference>
<feature type="region of interest" description="Disordered" evidence="1">
    <location>
        <begin position="1"/>
        <end position="41"/>
    </location>
</feature>
<accession>A0A1Y2M3W8</accession>
<dbReference type="AlphaFoldDB" id="A0A1Y2M3W8"/>
<feature type="domain" description="DUF7730" evidence="2">
    <location>
        <begin position="76"/>
        <end position="198"/>
    </location>
</feature>
<reference evidence="3 4" key="1">
    <citation type="journal article" date="2017" name="Genome Announc.">
        <title>Genome sequence of the saprophytic ascomycete Epicoccum nigrum ICMP 19927 strain isolated from New Zealand.</title>
        <authorList>
            <person name="Fokin M."/>
            <person name="Fleetwood D."/>
            <person name="Weir B.S."/>
            <person name="Villas-Boas S.G."/>
        </authorList>
    </citation>
    <scope>NUCLEOTIDE SEQUENCE [LARGE SCALE GENOMIC DNA]</scope>
    <source>
        <strain evidence="3 4">ICMP 19927</strain>
    </source>
</reference>
<sequence>MAPRKPKATEPATSSPVKSARVIKTRSSNATSAVKNPSVTATPPKHTYCVKRYEDGMLNLEQTPEHLVGITKRNATDSPLLRLPPEIRNHIWSFAVGGQLIAFPMFSWRKGLAIQIDQKPNASDLNTYEFGLRPNHFHIKRLPASFHVPEVCRQIYSEAALTAYQQNVFFNNGQLKPKSKLFDCLMEVQKRTIKSVEIGPPYLHRIMINCQYAAPMTDNLPNLEHILVSAPALEFTLRGLPTLQIKDTQEGQKDVLQRLRKVLATRSELSSRSKRLHQLKIRGSV</sequence>
<protein>
    <recommendedName>
        <fullName evidence="2">DUF7730 domain-containing protein</fullName>
    </recommendedName>
</protein>
<evidence type="ECO:0000313" key="3">
    <source>
        <dbReference type="EMBL" id="OSS50741.1"/>
    </source>
</evidence>
<feature type="compositionally biased region" description="Polar residues" evidence="1">
    <location>
        <begin position="25"/>
        <end position="41"/>
    </location>
</feature>